<comment type="caution">
    <text evidence="2">The sequence shown here is derived from an EMBL/GenBank/DDBJ whole genome shotgun (WGS) entry which is preliminary data.</text>
</comment>
<dbReference type="EMBL" id="JAYMYQ010000101">
    <property type="protein sequence ID" value="KAK7295894.1"/>
    <property type="molecule type" value="Genomic_DNA"/>
</dbReference>
<dbReference type="EMBL" id="JAYMYQ010000004">
    <property type="protein sequence ID" value="KAK7338083.1"/>
    <property type="molecule type" value="Genomic_DNA"/>
</dbReference>
<evidence type="ECO:0000313" key="2">
    <source>
        <dbReference type="EMBL" id="KAK7338083.1"/>
    </source>
</evidence>
<organism evidence="2 3">
    <name type="scientific">Canavalia gladiata</name>
    <name type="common">Sword bean</name>
    <name type="synonym">Dolichos gladiatus</name>
    <dbReference type="NCBI Taxonomy" id="3824"/>
    <lineage>
        <taxon>Eukaryota</taxon>
        <taxon>Viridiplantae</taxon>
        <taxon>Streptophyta</taxon>
        <taxon>Embryophyta</taxon>
        <taxon>Tracheophyta</taxon>
        <taxon>Spermatophyta</taxon>
        <taxon>Magnoliopsida</taxon>
        <taxon>eudicotyledons</taxon>
        <taxon>Gunneridae</taxon>
        <taxon>Pentapetalae</taxon>
        <taxon>rosids</taxon>
        <taxon>fabids</taxon>
        <taxon>Fabales</taxon>
        <taxon>Fabaceae</taxon>
        <taxon>Papilionoideae</taxon>
        <taxon>50 kb inversion clade</taxon>
        <taxon>NPAAA clade</taxon>
        <taxon>indigoferoid/millettioid clade</taxon>
        <taxon>Phaseoleae</taxon>
        <taxon>Canavalia</taxon>
    </lineage>
</organism>
<keyword evidence="3" id="KW-1185">Reference proteome</keyword>
<proteinExistence type="predicted"/>
<evidence type="ECO:0000313" key="3">
    <source>
        <dbReference type="Proteomes" id="UP001367508"/>
    </source>
</evidence>
<gene>
    <name evidence="2" type="ORF">VNO77_18682</name>
    <name evidence="1" type="ORF">VNO77_51153</name>
</gene>
<dbReference type="AlphaFoldDB" id="A0AAN9LPY7"/>
<protein>
    <submittedName>
        <fullName evidence="2">Uncharacterized protein</fullName>
    </submittedName>
</protein>
<dbReference type="Proteomes" id="UP001367508">
    <property type="component" value="Unassembled WGS sequence"/>
</dbReference>
<evidence type="ECO:0000313" key="1">
    <source>
        <dbReference type="EMBL" id="KAK7295894.1"/>
    </source>
</evidence>
<accession>A0AAN9LPY7</accession>
<reference evidence="2 3" key="1">
    <citation type="submission" date="2024-01" db="EMBL/GenBank/DDBJ databases">
        <title>The genomes of 5 underutilized Papilionoideae crops provide insights into root nodulation and disease resistanc.</title>
        <authorList>
            <person name="Jiang F."/>
        </authorList>
    </citation>
    <scope>NUCLEOTIDE SEQUENCE [LARGE SCALE GENOMIC DNA]</scope>
    <source>
        <strain evidence="2">LVBAO_FW01</strain>
        <tissue evidence="2">Leaves</tissue>
    </source>
</reference>
<sequence>MLRSTGHVLICQGFGVTVISLGYTCGNLSVPRTDVRFFLGHVKFSLVFPPLLSKSSKGISAIRIKRNEYLTSLFIENCMQSERSMQVTKYKGFT</sequence>
<name>A0AAN9LPY7_CANGL</name>